<keyword evidence="2" id="KW-1185">Reference proteome</keyword>
<name>A0AAV6V5L9_9ARAC</name>
<gene>
    <name evidence="1" type="ORF">JTE90_029456</name>
</gene>
<organism evidence="1 2">
    <name type="scientific">Oedothorax gibbosus</name>
    <dbReference type="NCBI Taxonomy" id="931172"/>
    <lineage>
        <taxon>Eukaryota</taxon>
        <taxon>Metazoa</taxon>
        <taxon>Ecdysozoa</taxon>
        <taxon>Arthropoda</taxon>
        <taxon>Chelicerata</taxon>
        <taxon>Arachnida</taxon>
        <taxon>Araneae</taxon>
        <taxon>Araneomorphae</taxon>
        <taxon>Entelegynae</taxon>
        <taxon>Araneoidea</taxon>
        <taxon>Linyphiidae</taxon>
        <taxon>Erigoninae</taxon>
        <taxon>Oedothorax</taxon>
    </lineage>
</organism>
<evidence type="ECO:0000313" key="2">
    <source>
        <dbReference type="Proteomes" id="UP000827092"/>
    </source>
</evidence>
<dbReference type="EMBL" id="JAFNEN010000168">
    <property type="protein sequence ID" value="KAG8191013.1"/>
    <property type="molecule type" value="Genomic_DNA"/>
</dbReference>
<evidence type="ECO:0000313" key="1">
    <source>
        <dbReference type="EMBL" id="KAG8191013.1"/>
    </source>
</evidence>
<dbReference type="Proteomes" id="UP000827092">
    <property type="component" value="Unassembled WGS sequence"/>
</dbReference>
<dbReference type="AlphaFoldDB" id="A0AAV6V5L9"/>
<reference evidence="1 2" key="1">
    <citation type="journal article" date="2022" name="Nat. Ecol. Evol.">
        <title>A masculinizing supergene underlies an exaggerated male reproductive morph in a spider.</title>
        <authorList>
            <person name="Hendrickx F."/>
            <person name="De Corte Z."/>
            <person name="Sonet G."/>
            <person name="Van Belleghem S.M."/>
            <person name="Kostlbacher S."/>
            <person name="Vangestel C."/>
        </authorList>
    </citation>
    <scope>NUCLEOTIDE SEQUENCE [LARGE SCALE GENOMIC DNA]</scope>
    <source>
        <strain evidence="1">W744_W776</strain>
    </source>
</reference>
<proteinExistence type="predicted"/>
<accession>A0AAV6V5L9</accession>
<protein>
    <submittedName>
        <fullName evidence="1">Uncharacterized protein</fullName>
    </submittedName>
</protein>
<sequence length="77" mass="8493">MNSNASGITVSNVNGISVSNANRITVSIPIRVTVHNTPAEPGNPNTGREVRRELVVVEPRKRKVLKPFDRELCTRND</sequence>
<comment type="caution">
    <text evidence="1">The sequence shown here is derived from an EMBL/GenBank/DDBJ whole genome shotgun (WGS) entry which is preliminary data.</text>
</comment>